<evidence type="ECO:0000313" key="3">
    <source>
        <dbReference type="Proteomes" id="UP000287651"/>
    </source>
</evidence>
<feature type="compositionally biased region" description="Polar residues" evidence="1">
    <location>
        <begin position="149"/>
        <end position="159"/>
    </location>
</feature>
<evidence type="ECO:0000256" key="1">
    <source>
        <dbReference type="SAM" id="MobiDB-lite"/>
    </source>
</evidence>
<comment type="caution">
    <text evidence="2">The sequence shown here is derived from an EMBL/GenBank/DDBJ whole genome shotgun (WGS) entry which is preliminary data.</text>
</comment>
<proteinExistence type="predicted"/>
<reference evidence="2 3" key="1">
    <citation type="journal article" date="2014" name="Agronomy (Basel)">
        <title>A Draft Genome Sequence for Ensete ventricosum, the Drought-Tolerant Tree Against Hunger.</title>
        <authorList>
            <person name="Harrison J."/>
            <person name="Moore K.A."/>
            <person name="Paszkiewicz K."/>
            <person name="Jones T."/>
            <person name="Grant M."/>
            <person name="Ambacheew D."/>
            <person name="Muzemil S."/>
            <person name="Studholme D.J."/>
        </authorList>
    </citation>
    <scope>NUCLEOTIDE SEQUENCE [LARGE SCALE GENOMIC DNA]</scope>
</reference>
<feature type="compositionally biased region" description="Basic and acidic residues" evidence="1">
    <location>
        <begin position="129"/>
        <end position="148"/>
    </location>
</feature>
<dbReference type="Proteomes" id="UP000287651">
    <property type="component" value="Unassembled WGS sequence"/>
</dbReference>
<accession>A0A427AJU3</accession>
<organism evidence="2 3">
    <name type="scientific">Ensete ventricosum</name>
    <name type="common">Abyssinian banana</name>
    <name type="synonym">Musa ensete</name>
    <dbReference type="NCBI Taxonomy" id="4639"/>
    <lineage>
        <taxon>Eukaryota</taxon>
        <taxon>Viridiplantae</taxon>
        <taxon>Streptophyta</taxon>
        <taxon>Embryophyta</taxon>
        <taxon>Tracheophyta</taxon>
        <taxon>Spermatophyta</taxon>
        <taxon>Magnoliopsida</taxon>
        <taxon>Liliopsida</taxon>
        <taxon>Zingiberales</taxon>
        <taxon>Musaceae</taxon>
        <taxon>Ensete</taxon>
    </lineage>
</organism>
<feature type="compositionally biased region" description="Acidic residues" evidence="1">
    <location>
        <begin position="119"/>
        <end position="128"/>
    </location>
</feature>
<protein>
    <submittedName>
        <fullName evidence="2">Uncharacterized protein</fullName>
    </submittedName>
</protein>
<dbReference type="AlphaFoldDB" id="A0A427AJU3"/>
<evidence type="ECO:0000313" key="2">
    <source>
        <dbReference type="EMBL" id="RRT76533.1"/>
    </source>
</evidence>
<dbReference type="EMBL" id="AMZH03002169">
    <property type="protein sequence ID" value="RRT76533.1"/>
    <property type="molecule type" value="Genomic_DNA"/>
</dbReference>
<name>A0A427AJU3_ENSVE</name>
<feature type="region of interest" description="Disordered" evidence="1">
    <location>
        <begin position="56"/>
        <end position="93"/>
    </location>
</feature>
<feature type="region of interest" description="Disordered" evidence="1">
    <location>
        <begin position="115"/>
        <end position="181"/>
    </location>
</feature>
<gene>
    <name evidence="2" type="ORF">B296_00006797</name>
</gene>
<sequence>MRSQQKLFPRSETETAARIAYGKTKHRNLIDHRHVCVDGTWRKSDRCGLVARSETEGHLNSTREEAIATRGGLSSQVDVGPNRGRRYCPRESPRERGSWNVSCTRVFWEGVKGVRGEGPLEESEEEESAREGRRGWGRHPRVEVRERNNTSAVNITTPVWPTEGKAEEHNRSIQRQLKPAF</sequence>
<feature type="compositionally biased region" description="Basic and acidic residues" evidence="1">
    <location>
        <begin position="56"/>
        <end position="67"/>
    </location>
</feature>